<dbReference type="InterPro" id="IPR007345">
    <property type="entry name" value="Polysacch_pyruvyl_Trfase"/>
</dbReference>
<gene>
    <name evidence="2" type="ORF">RBB84_15680</name>
</gene>
<dbReference type="AlphaFoldDB" id="A0AAU7USJ4"/>
<reference evidence="2" key="1">
    <citation type="submission" date="2023-08" db="EMBL/GenBank/DDBJ databases">
        <title>The novel hydrolase IpcH responsible for the initial isoprocarb degradation step in Rhodococcus sp. D-6.</title>
        <authorList>
            <person name="Zhu Q."/>
        </authorList>
    </citation>
    <scope>NUCLEOTIDE SEQUENCE</scope>
    <source>
        <strain evidence="2">D-6</strain>
    </source>
</reference>
<feature type="domain" description="Polysaccharide pyruvyl transferase" evidence="1">
    <location>
        <begin position="11"/>
        <end position="272"/>
    </location>
</feature>
<dbReference type="KEGG" id="rhox:RBB84_15680"/>
<proteinExistence type="predicted"/>
<dbReference type="EMBL" id="CP132970">
    <property type="protein sequence ID" value="XBW02748.1"/>
    <property type="molecule type" value="Genomic_DNA"/>
</dbReference>
<evidence type="ECO:0000313" key="2">
    <source>
        <dbReference type="EMBL" id="XBW02748.1"/>
    </source>
</evidence>
<protein>
    <submittedName>
        <fullName evidence="2">Polysaccharide pyruvyl transferase family protein</fullName>
    </submittedName>
</protein>
<organism evidence="2">
    <name type="scientific">Rhodococcus sp. D-6</name>
    <dbReference type="NCBI Taxonomy" id="1387842"/>
    <lineage>
        <taxon>Bacteria</taxon>
        <taxon>Bacillati</taxon>
        <taxon>Actinomycetota</taxon>
        <taxon>Actinomycetes</taxon>
        <taxon>Mycobacteriales</taxon>
        <taxon>Nocardiaceae</taxon>
        <taxon>Rhodococcus</taxon>
    </lineage>
</organism>
<dbReference type="RefSeq" id="WP_350246255.1">
    <property type="nucleotide sequence ID" value="NZ_CP132970.1"/>
</dbReference>
<sequence length="310" mass="34709">MALLDFPNHQNSGDSLIWLGEREYLAQVGARIEFACDILRYDRSFINRHAPGTTLLLHGGGNLGDRWTDYQEFRERVITDFPDRKIIQLSQSIEFSEGDRLDRAVDTFSGHPNFSLLLRDSVSMAKARRLFPEVSIDFCPDLALGYGRRQPFGRPATEVVVVKRRDSEAVFSGALYEGAFSETAEYWDWGLSGWKQGAWRAVHVPGGVWRRIPASRPFLKPGLVKIFDLQAKLNVGNAIGILSRGRVVVTDRLHSAVLAMLMSKPVVVLDNANGKISAIFKDYLGSIGSVRFAKDIFEASELADNFVNNM</sequence>
<dbReference type="Pfam" id="PF04230">
    <property type="entry name" value="PS_pyruv_trans"/>
    <property type="match status" value="1"/>
</dbReference>
<keyword evidence="2" id="KW-0808">Transferase</keyword>
<accession>A0AAU7USJ4</accession>
<evidence type="ECO:0000259" key="1">
    <source>
        <dbReference type="Pfam" id="PF04230"/>
    </source>
</evidence>
<name>A0AAU7USJ4_9NOCA</name>
<dbReference type="GO" id="GO:0016740">
    <property type="term" value="F:transferase activity"/>
    <property type="evidence" value="ECO:0007669"/>
    <property type="project" value="UniProtKB-KW"/>
</dbReference>